<dbReference type="InterPro" id="IPR017853">
    <property type="entry name" value="GH"/>
</dbReference>
<accession>A0A1Q3ERA4</accession>
<dbReference type="Gene3D" id="3.20.20.80">
    <property type="entry name" value="Glycosidases"/>
    <property type="match status" value="1"/>
</dbReference>
<evidence type="ECO:0000259" key="5">
    <source>
        <dbReference type="Pfam" id="PF02055"/>
    </source>
</evidence>
<dbReference type="AlphaFoldDB" id="A0A1Q3ERA4"/>
<dbReference type="Pfam" id="PF02055">
    <property type="entry name" value="Glyco_hydro_30"/>
    <property type="match status" value="1"/>
</dbReference>
<dbReference type="STRING" id="5353.A0A1Q3ERA4"/>
<evidence type="ECO:0000256" key="1">
    <source>
        <dbReference type="ARBA" id="ARBA00005382"/>
    </source>
</evidence>
<keyword evidence="2" id="KW-0732">Signal</keyword>
<evidence type="ECO:0000256" key="3">
    <source>
        <dbReference type="ARBA" id="ARBA00022801"/>
    </source>
</evidence>
<keyword evidence="7" id="KW-1185">Reference proteome</keyword>
<keyword evidence="3 4" id="KW-0378">Hydrolase</keyword>
<gene>
    <name evidence="6" type="ORF">LENED_011925</name>
</gene>
<evidence type="ECO:0000256" key="2">
    <source>
        <dbReference type="ARBA" id="ARBA00022729"/>
    </source>
</evidence>
<reference evidence="6 7" key="2">
    <citation type="submission" date="2017-02" db="EMBL/GenBank/DDBJ databases">
        <title>A genome survey and senescence transcriptome analysis in Lentinula edodes.</title>
        <authorList>
            <person name="Sakamoto Y."/>
            <person name="Nakade K."/>
            <person name="Sato S."/>
            <person name="Yoshida Y."/>
            <person name="Miyazaki K."/>
            <person name="Natsume S."/>
            <person name="Konno N."/>
        </authorList>
    </citation>
    <scope>NUCLEOTIDE SEQUENCE [LARGE SCALE GENOMIC DNA]</scope>
    <source>
        <strain evidence="6 7">NBRC 111202</strain>
    </source>
</reference>
<organism evidence="6 7">
    <name type="scientific">Lentinula edodes</name>
    <name type="common">Shiitake mushroom</name>
    <name type="synonym">Lentinus edodes</name>
    <dbReference type="NCBI Taxonomy" id="5353"/>
    <lineage>
        <taxon>Eukaryota</taxon>
        <taxon>Fungi</taxon>
        <taxon>Dikarya</taxon>
        <taxon>Basidiomycota</taxon>
        <taxon>Agaricomycotina</taxon>
        <taxon>Agaricomycetes</taxon>
        <taxon>Agaricomycetidae</taxon>
        <taxon>Agaricales</taxon>
        <taxon>Marasmiineae</taxon>
        <taxon>Omphalotaceae</taxon>
        <taxon>Lentinula</taxon>
    </lineage>
</organism>
<dbReference type="GO" id="GO:0016020">
    <property type="term" value="C:membrane"/>
    <property type="evidence" value="ECO:0007669"/>
    <property type="project" value="GOC"/>
</dbReference>
<name>A0A1Q3ERA4_LENED</name>
<dbReference type="InterPro" id="IPR033453">
    <property type="entry name" value="Glyco_hydro_30_TIM-barrel"/>
</dbReference>
<proteinExistence type="inferred from homology"/>
<reference evidence="6 7" key="1">
    <citation type="submission" date="2016-08" db="EMBL/GenBank/DDBJ databases">
        <authorList>
            <consortium name="Lentinula edodes genome sequencing consortium"/>
            <person name="Sakamoto Y."/>
            <person name="Nakade K."/>
            <person name="Sato S."/>
            <person name="Yoshida Y."/>
            <person name="Miyazaki K."/>
            <person name="Natsume S."/>
            <person name="Konno N."/>
        </authorList>
    </citation>
    <scope>NUCLEOTIDE SEQUENCE [LARGE SCALE GENOMIC DNA]</scope>
    <source>
        <strain evidence="6 7">NBRC 111202</strain>
    </source>
</reference>
<dbReference type="GO" id="GO:0006680">
    <property type="term" value="P:glucosylceramide catabolic process"/>
    <property type="evidence" value="ECO:0007669"/>
    <property type="project" value="TreeGrafter"/>
</dbReference>
<dbReference type="PANTHER" id="PTHR11069:SF23">
    <property type="entry name" value="LYSOSOMAL ACID GLUCOSYLCERAMIDASE"/>
    <property type="match status" value="1"/>
</dbReference>
<dbReference type="Proteomes" id="UP000188533">
    <property type="component" value="Unassembled WGS sequence"/>
</dbReference>
<evidence type="ECO:0000313" key="6">
    <source>
        <dbReference type="EMBL" id="GAW09741.1"/>
    </source>
</evidence>
<evidence type="ECO:0000313" key="7">
    <source>
        <dbReference type="Proteomes" id="UP000188533"/>
    </source>
</evidence>
<dbReference type="EMBL" id="BDGU01001244">
    <property type="protein sequence ID" value="GAW09741.1"/>
    <property type="molecule type" value="Genomic_DNA"/>
</dbReference>
<dbReference type="SUPFAM" id="SSF51445">
    <property type="entry name" value="(Trans)glycosidases"/>
    <property type="match status" value="1"/>
</dbReference>
<keyword evidence="4" id="KW-0326">Glycosidase</keyword>
<comment type="similarity">
    <text evidence="1 4">Belongs to the glycosyl hydrolase 30 family.</text>
</comment>
<evidence type="ECO:0000256" key="4">
    <source>
        <dbReference type="RuleBase" id="RU361188"/>
    </source>
</evidence>
<sequence>MAYSEVNQVRLAPATVPVVQSQSQVPGVAEYGSYNATYSNPQMVSTIPNSISSVYGGWTNAGAMNGSLAPGVASGVPTIVAASTPSPIITASSAPTTPVGAATALPQTGVAYTVPQAGVGSAMPQPGIASTMPPTGVVPPIPQENTAYIMPQAGIASMPTAAPHTGVPAVVPQTGAPGAGGMASAGNTAVQTQMGGMGMGMGAPGSMGGMGAGTMGSMGGMTGAGGFAPYPNTMYPSMGSGMAYPPAVAQPQMQYGGTGMMMPSAQSQQAPVVVYTKPRRHHHHRSSKHGHGYGRRSRSVEIDRHGITMEYLRQTTCPRTDFCRAFYVTPALLCEQFLLRLSSSLYFLILCAFIPRRVQTQQIYDVWQTTWDRSSLFTSFPRTTSTAINFNPSTNSIPTSVNIVVDDAVEYQDIIGFGGSLTDSAALILKNLKTANSGNYWNLLNYMFNPTDGANAAGLSYVRVPIGASDFSASVYSLDDSNDDTSFHSFNINRAPAYLFEVLRDIQTINDLLKVHVLPWSPPAWMKNSGTMNGGSIKPDMVSFYPTYLLKAVEGFQAMGFPIYAVSIQNEPQNSNPTYPTCTIAPDVEAQIGSALRSLLNDNGLSNVKIIGYEHNWDDAGAYPVTLIHDAPDAFAGVAFHCYEGNVDNQDVFHNAEPSKDVYLTECTGTLGSDWWGDIKWYMDNLWIGALEHNAKSGLMWNIALDGNGNPMLPGADFYSMAQASKAVIPKDSGGPFGTRIHVSVTGSLGWTLRAGAYITRRKNPSDWSRYSIVVLNWYDTSPAGSWSPTPVTASISFRGMQATYTFPVGVTTLWWEYFMIHSWSTL</sequence>
<dbReference type="GO" id="GO:0004348">
    <property type="term" value="F:glucosylceramidase activity"/>
    <property type="evidence" value="ECO:0007669"/>
    <property type="project" value="InterPro"/>
</dbReference>
<dbReference type="InterPro" id="IPR001139">
    <property type="entry name" value="Glyco_hydro_30"/>
</dbReference>
<dbReference type="PANTHER" id="PTHR11069">
    <property type="entry name" value="GLUCOSYLCERAMIDASE"/>
    <property type="match status" value="1"/>
</dbReference>
<comment type="caution">
    <text evidence="6">The sequence shown here is derived from an EMBL/GenBank/DDBJ whole genome shotgun (WGS) entry which is preliminary data.</text>
</comment>
<protein>
    <submittedName>
        <fullName evidence="6">Glycoside hydrolase family 30 protein</fullName>
    </submittedName>
</protein>
<feature type="domain" description="Glycosyl hydrolase family 30 TIM-barrel" evidence="5">
    <location>
        <begin position="414"/>
        <end position="675"/>
    </location>
</feature>